<evidence type="ECO:0000313" key="1">
    <source>
        <dbReference type="EMBL" id="KTF06172.1"/>
    </source>
</evidence>
<comment type="caution">
    <text evidence="1">The sequence shown here is derived from an EMBL/GenBank/DDBJ whole genome shotgun (WGS) entry which is preliminary data.</text>
</comment>
<protein>
    <submittedName>
        <fullName evidence="1">Uncharacterized protein</fullName>
    </submittedName>
</protein>
<accession>A0A1B6NTB3</accession>
<organism evidence="1">
    <name type="scientific">marine sediment metagenome</name>
    <dbReference type="NCBI Taxonomy" id="412755"/>
    <lineage>
        <taxon>unclassified sequences</taxon>
        <taxon>metagenomes</taxon>
        <taxon>ecological metagenomes</taxon>
    </lineage>
</organism>
<dbReference type="EMBL" id="AYSL01001318">
    <property type="protein sequence ID" value="KTF06172.1"/>
    <property type="molecule type" value="Genomic_DNA"/>
</dbReference>
<sequence length="43" mass="5244">MYDFFGREWVKAFNGEDFLNNISKERRLDAVQIANYRKQLFNV</sequence>
<gene>
    <name evidence="1" type="ORF">MGSAQ_002332</name>
</gene>
<dbReference type="AlphaFoldDB" id="A0A1B6NTB3"/>
<proteinExistence type="predicted"/>
<reference evidence="1" key="1">
    <citation type="submission" date="2013-11" db="EMBL/GenBank/DDBJ databases">
        <title>Microbial diversity, functional groups and degradation webs in Northern and Southern Mediterranean and Red Sea marine crude oil polluted sites.</title>
        <authorList>
            <person name="Daffonchio D."/>
            <person name="Mapelli F."/>
            <person name="Ferrer M."/>
            <person name="Richter M."/>
            <person name="Cherif A."/>
            <person name="Malkawi H.I."/>
            <person name="Yakimov M.M."/>
            <person name="Abdel-Fattah Y.R."/>
            <person name="Blaghen M."/>
            <person name="Golyshin P.N."/>
            <person name="Kalogerakis N."/>
            <person name="Boon N."/>
            <person name="Magagnini M."/>
            <person name="Fava F."/>
        </authorList>
    </citation>
    <scope>NUCLEOTIDE SEQUENCE</scope>
</reference>
<name>A0A1B6NTB3_9ZZZZ</name>